<dbReference type="NCBIfam" id="TIGR02234">
    <property type="entry name" value="trp_oprn_chp"/>
    <property type="match status" value="1"/>
</dbReference>
<comment type="caution">
    <text evidence="4">The sequence shown here is derived from an EMBL/GenBank/DDBJ whole genome shotgun (WGS) entry which is preliminary data.</text>
</comment>
<dbReference type="RefSeq" id="WP_023017282.1">
    <property type="nucleotide sequence ID" value="NZ_JASNTW010000006.1"/>
</dbReference>
<gene>
    <name evidence="3" type="ORF">QPX34_03920</name>
    <name evidence="4" type="ORF">QPX58_05445</name>
</gene>
<proteinExistence type="predicted"/>
<accession>A0AAP4C1W9</accession>
<keyword evidence="2" id="KW-0812">Transmembrane</keyword>
<reference evidence="4 6" key="1">
    <citation type="submission" date="2023-05" db="EMBL/GenBank/DDBJ databases">
        <title>Metabolic capabilities are highly conserved among human nasal-associated Corynebacterium species in pangenomic analyses.</title>
        <authorList>
            <person name="Tran T.H."/>
            <person name="Roberts A.Q."/>
            <person name="Escapa I.F."/>
            <person name="Gao W."/>
            <person name="Conlan S."/>
            <person name="Kong H."/>
            <person name="Segre J.A."/>
            <person name="Kelly M.S."/>
            <person name="Lemon K.P."/>
        </authorList>
    </citation>
    <scope>NUCLEOTIDE SEQUENCE</scope>
    <source>
        <strain evidence="4">KPL2618</strain>
        <strain evidence="3 6">KPL3802</strain>
    </source>
</reference>
<dbReference type="InterPro" id="IPR011746">
    <property type="entry name" value="Trp_synth-assoc_CHP"/>
</dbReference>
<dbReference type="InterPro" id="IPR019051">
    <property type="entry name" value="Trp_biosyn_TM_oprn/chp"/>
</dbReference>
<dbReference type="Proteomes" id="UP001230317">
    <property type="component" value="Unassembled WGS sequence"/>
</dbReference>
<protein>
    <submittedName>
        <fullName evidence="4">TIGR02234 family membrane protein</fullName>
    </submittedName>
</protein>
<dbReference type="Pfam" id="PF09534">
    <property type="entry name" value="Trp_oprn_chp"/>
    <property type="match status" value="1"/>
</dbReference>
<keyword evidence="2" id="KW-1133">Transmembrane helix</keyword>
<dbReference type="EMBL" id="JASNVU010000006">
    <property type="protein sequence ID" value="MDK4334858.1"/>
    <property type="molecule type" value="Genomic_DNA"/>
</dbReference>
<evidence type="ECO:0000313" key="4">
    <source>
        <dbReference type="EMBL" id="MDK4334858.1"/>
    </source>
</evidence>
<name>A0AAP4C1W9_9CORY</name>
<feature type="transmembrane region" description="Helical" evidence="2">
    <location>
        <begin position="75"/>
        <end position="92"/>
    </location>
</feature>
<sequence>MTRRLGPLLIAVGTAVLWFSSRSTWVKAVSEDDKSGSATNEIVGSSWSLELMALTLVLLAGVLAGLALRRMGRRIVAIVCALAAAGAAWSPISLLTSGADAQRAQKILQGASANENAVDSAAISEWATVISVEVTKLGPIVAIIGAALAFFGAVLLAQNPGKDKAKASSKYETPAARQEKLAEDLETSSDSGRVMWDALDSDIDPTDVGRK</sequence>
<evidence type="ECO:0000256" key="2">
    <source>
        <dbReference type="SAM" id="Phobius"/>
    </source>
</evidence>
<evidence type="ECO:0000313" key="3">
    <source>
        <dbReference type="EMBL" id="MDK4247175.1"/>
    </source>
</evidence>
<keyword evidence="6" id="KW-1185">Reference proteome</keyword>
<evidence type="ECO:0000256" key="1">
    <source>
        <dbReference type="SAM" id="MobiDB-lite"/>
    </source>
</evidence>
<dbReference type="AlphaFoldDB" id="A0AAP4C1W9"/>
<evidence type="ECO:0000313" key="6">
    <source>
        <dbReference type="Proteomes" id="UP001239414"/>
    </source>
</evidence>
<feature type="transmembrane region" description="Helical" evidence="2">
    <location>
        <begin position="137"/>
        <end position="157"/>
    </location>
</feature>
<dbReference type="Proteomes" id="UP001239414">
    <property type="component" value="Unassembled WGS sequence"/>
</dbReference>
<evidence type="ECO:0000313" key="5">
    <source>
        <dbReference type="Proteomes" id="UP001230317"/>
    </source>
</evidence>
<keyword evidence="2" id="KW-0472">Membrane</keyword>
<feature type="region of interest" description="Disordered" evidence="1">
    <location>
        <begin position="163"/>
        <end position="211"/>
    </location>
</feature>
<organism evidence="4 5">
    <name type="scientific">Corynebacterium accolens</name>
    <dbReference type="NCBI Taxonomy" id="38284"/>
    <lineage>
        <taxon>Bacteria</taxon>
        <taxon>Bacillati</taxon>
        <taxon>Actinomycetota</taxon>
        <taxon>Actinomycetes</taxon>
        <taxon>Mycobacteriales</taxon>
        <taxon>Corynebacteriaceae</taxon>
        <taxon>Corynebacterium</taxon>
    </lineage>
</organism>
<feature type="transmembrane region" description="Helical" evidence="2">
    <location>
        <begin position="47"/>
        <end position="68"/>
    </location>
</feature>
<dbReference type="EMBL" id="JASNUO010000003">
    <property type="protein sequence ID" value="MDK4247175.1"/>
    <property type="molecule type" value="Genomic_DNA"/>
</dbReference>